<accession>A0A9X1MKM0</accession>
<gene>
    <name evidence="2" type="ORF">LOC68_02300</name>
</gene>
<comment type="caution">
    <text evidence="2">The sequence shown here is derived from an EMBL/GenBank/DDBJ whole genome shotgun (WGS) entry which is preliminary data.</text>
</comment>
<feature type="compositionally biased region" description="Pro residues" evidence="1">
    <location>
        <begin position="57"/>
        <end position="68"/>
    </location>
</feature>
<dbReference type="AlphaFoldDB" id="A0A9X1MKM0"/>
<evidence type="ECO:0000313" key="3">
    <source>
        <dbReference type="Proteomes" id="UP001139103"/>
    </source>
</evidence>
<keyword evidence="3" id="KW-1185">Reference proteome</keyword>
<organism evidence="2 3">
    <name type="scientific">Blastopirellula sediminis</name>
    <dbReference type="NCBI Taxonomy" id="2894196"/>
    <lineage>
        <taxon>Bacteria</taxon>
        <taxon>Pseudomonadati</taxon>
        <taxon>Planctomycetota</taxon>
        <taxon>Planctomycetia</taxon>
        <taxon>Pirellulales</taxon>
        <taxon>Pirellulaceae</taxon>
        <taxon>Blastopirellula</taxon>
    </lineage>
</organism>
<evidence type="ECO:0000256" key="1">
    <source>
        <dbReference type="SAM" id="MobiDB-lite"/>
    </source>
</evidence>
<feature type="region of interest" description="Disordered" evidence="1">
    <location>
        <begin position="34"/>
        <end position="98"/>
    </location>
</feature>
<dbReference type="Proteomes" id="UP001139103">
    <property type="component" value="Unassembled WGS sequence"/>
</dbReference>
<protein>
    <submittedName>
        <fullName evidence="2">Procyclic acidic repetitive family protein</fullName>
    </submittedName>
</protein>
<sequence length="444" mass="49902">MAILFVVTTLMTVMFLRPEAFGLGRADLPKAVATRNKSIDVSPVSKPSPEPQTNSPEPAPEPRTPAPAPQTNMTPPAQPMQTTTPTSPMPPAQANGASVAKLDTWKPIDTADFQPTNRQIDLVSYLMQFDEFRPYIQEAQKAAAGGRRPFPNNADLKRSQDSAKKIFEEYVEGPKAHDQHQYYFLESIKLALETKDSGADAAGILDVAENVSKYRRNVPDMLMATYVRICLYDVDSYDEEYQLLVKNISFTRVDSKSSLVDRLVWFEYCLSNARQRIPVAPEQALGYLEFILTYAKADRKLDQYHQEAAILVKQVDEVLSKRAQLAGVLKRFRRHPDSFRANLDLGFIYCFLHDDWATGLPYLAKSNYGGLSYGAQLELGPADTPEKQIAIGDEWWERRDKVREEYRGALLRHAAGWYQRALPNVTGANKVLLTQRIDAAAKAP</sequence>
<evidence type="ECO:0000313" key="2">
    <source>
        <dbReference type="EMBL" id="MCC9627229.1"/>
    </source>
</evidence>
<feature type="compositionally biased region" description="Low complexity" evidence="1">
    <location>
        <begin position="69"/>
        <end position="86"/>
    </location>
</feature>
<reference evidence="2" key="1">
    <citation type="submission" date="2021-11" db="EMBL/GenBank/DDBJ databases">
        <title>Genome sequence.</title>
        <authorList>
            <person name="Sun Q."/>
        </authorList>
    </citation>
    <scope>NUCLEOTIDE SEQUENCE</scope>
    <source>
        <strain evidence="2">JC732</strain>
    </source>
</reference>
<dbReference type="RefSeq" id="WP_230215207.1">
    <property type="nucleotide sequence ID" value="NZ_JAJKFT010000002.1"/>
</dbReference>
<name>A0A9X1MKM0_9BACT</name>
<proteinExistence type="predicted"/>
<dbReference type="EMBL" id="JAJKFT010000002">
    <property type="protein sequence ID" value="MCC9627229.1"/>
    <property type="molecule type" value="Genomic_DNA"/>
</dbReference>